<feature type="domain" description="Ribosomal protein eL8/eL30/eS12/Gadd45" evidence="1">
    <location>
        <begin position="6"/>
        <end position="91"/>
    </location>
</feature>
<dbReference type="AlphaFoldDB" id="A0A1M6FL10"/>
<organism evidence="2 3">
    <name type="scientific">Thermoclostridium caenicola</name>
    <dbReference type="NCBI Taxonomy" id="659425"/>
    <lineage>
        <taxon>Bacteria</taxon>
        <taxon>Bacillati</taxon>
        <taxon>Bacillota</taxon>
        <taxon>Clostridia</taxon>
        <taxon>Eubacteriales</taxon>
        <taxon>Oscillospiraceae</taxon>
        <taxon>Thermoclostridium</taxon>
    </lineage>
</organism>
<dbReference type="Proteomes" id="UP000324781">
    <property type="component" value="Unassembled WGS sequence"/>
</dbReference>
<gene>
    <name evidence="2" type="ORF">SAMN05444373_10184</name>
</gene>
<dbReference type="OrthoDB" id="9794863at2"/>
<evidence type="ECO:0000313" key="3">
    <source>
        <dbReference type="Proteomes" id="UP000324781"/>
    </source>
</evidence>
<keyword evidence="2" id="KW-0687">Ribonucleoprotein</keyword>
<dbReference type="InterPro" id="IPR029064">
    <property type="entry name" value="Ribosomal_eL30-like_sf"/>
</dbReference>
<protein>
    <submittedName>
        <fullName evidence="2">LSU ribosomal protein L7AE</fullName>
    </submittedName>
</protein>
<sequence>MSENRIYSFIGLARKAGKVAAGDCAVESAIKRGKAACVILSEDASPNTEKKYLGICGAKGIPIIRFGARQRLGEILGKEMYSVIAVTDMGFASRIEEMIQDESNHDKLR</sequence>
<reference evidence="2 3" key="1">
    <citation type="submission" date="2016-11" db="EMBL/GenBank/DDBJ databases">
        <authorList>
            <person name="Varghese N."/>
            <person name="Submissions S."/>
        </authorList>
    </citation>
    <scope>NUCLEOTIDE SEQUENCE [LARGE SCALE GENOMIC DNA]</scope>
    <source>
        <strain evidence="2 3">DSM 19027</strain>
    </source>
</reference>
<dbReference type="RefSeq" id="WP_149678524.1">
    <property type="nucleotide sequence ID" value="NZ_DAONMB010000059.1"/>
</dbReference>
<keyword evidence="3" id="KW-1185">Reference proteome</keyword>
<dbReference type="Pfam" id="PF01248">
    <property type="entry name" value="Ribosomal_L7Ae"/>
    <property type="match status" value="1"/>
</dbReference>
<accession>A0A1M6FL10</accession>
<evidence type="ECO:0000313" key="2">
    <source>
        <dbReference type="EMBL" id="SHI98329.1"/>
    </source>
</evidence>
<dbReference type="SUPFAM" id="SSF55315">
    <property type="entry name" value="L30e-like"/>
    <property type="match status" value="1"/>
</dbReference>
<proteinExistence type="predicted"/>
<dbReference type="InterPro" id="IPR004038">
    <property type="entry name" value="Ribosomal_eL8/eL30/eS12/Gad45"/>
</dbReference>
<name>A0A1M6FL10_9FIRM</name>
<dbReference type="EMBL" id="FQZP01000018">
    <property type="protein sequence ID" value="SHI98329.1"/>
    <property type="molecule type" value="Genomic_DNA"/>
</dbReference>
<evidence type="ECO:0000259" key="1">
    <source>
        <dbReference type="Pfam" id="PF01248"/>
    </source>
</evidence>
<keyword evidence="2" id="KW-0689">Ribosomal protein</keyword>
<dbReference type="Gene3D" id="3.30.1330.30">
    <property type="match status" value="1"/>
</dbReference>
<dbReference type="GO" id="GO:0005840">
    <property type="term" value="C:ribosome"/>
    <property type="evidence" value="ECO:0007669"/>
    <property type="project" value="UniProtKB-KW"/>
</dbReference>